<protein>
    <submittedName>
        <fullName evidence="2">Haloacid dehalogenase</fullName>
    </submittedName>
</protein>
<keyword evidence="1" id="KW-0175">Coiled coil</keyword>
<dbReference type="InterPro" id="IPR002848">
    <property type="entry name" value="Translin_fam"/>
</dbReference>
<dbReference type="Pfam" id="PF01997">
    <property type="entry name" value="Translin"/>
    <property type="match status" value="1"/>
</dbReference>
<name>A0ABU3NP54_9CHLR</name>
<dbReference type="EMBL" id="JAUHMF010000002">
    <property type="protein sequence ID" value="MDT8898629.1"/>
    <property type="molecule type" value="Genomic_DNA"/>
</dbReference>
<evidence type="ECO:0000256" key="1">
    <source>
        <dbReference type="SAM" id="Coils"/>
    </source>
</evidence>
<organism evidence="2 3">
    <name type="scientific">Thermanaerothrix solaris</name>
    <dbReference type="NCBI Taxonomy" id="3058434"/>
    <lineage>
        <taxon>Bacteria</taxon>
        <taxon>Bacillati</taxon>
        <taxon>Chloroflexota</taxon>
        <taxon>Anaerolineae</taxon>
        <taxon>Anaerolineales</taxon>
        <taxon>Anaerolineaceae</taxon>
        <taxon>Thermanaerothrix</taxon>
    </lineage>
</organism>
<accession>A0ABU3NP54</accession>
<dbReference type="InterPro" id="IPR036081">
    <property type="entry name" value="Translin_sf"/>
</dbReference>
<sequence length="227" mass="25789">MAAEMRLDDFEAFARQVHAALDALNQAREAALTQARQLTRASAYAIRAIHRSESDHADAFLAQARALAEQLQNLAQTYPQIFYAGYTQDALKEYAEATLTCAIIEDRPLPTPEALHLDYAIYLNGLAEVVGELRRRCLDILRQGYSREAERLLTWMDEIYNLLVTLDYPDALTNNLRRQTDLVRGIVERTRGDLTLSLREERLQQALNRLAQQLPETSDESAPDSRL</sequence>
<feature type="coiled-coil region" evidence="1">
    <location>
        <begin position="21"/>
        <end position="77"/>
    </location>
</feature>
<comment type="caution">
    <text evidence="2">The sequence shown here is derived from an EMBL/GenBank/DDBJ whole genome shotgun (WGS) entry which is preliminary data.</text>
</comment>
<dbReference type="CDD" id="cd14820">
    <property type="entry name" value="TRAX"/>
    <property type="match status" value="1"/>
</dbReference>
<evidence type="ECO:0000313" key="2">
    <source>
        <dbReference type="EMBL" id="MDT8898629.1"/>
    </source>
</evidence>
<keyword evidence="3" id="KW-1185">Reference proteome</keyword>
<evidence type="ECO:0000313" key="3">
    <source>
        <dbReference type="Proteomes" id="UP001254165"/>
    </source>
</evidence>
<dbReference type="Gene3D" id="1.20.58.2140">
    <property type="match status" value="1"/>
</dbReference>
<dbReference type="SUPFAM" id="SSF74784">
    <property type="entry name" value="Translin"/>
    <property type="match status" value="1"/>
</dbReference>
<gene>
    <name evidence="2" type="ORF">QYE77_10135</name>
</gene>
<dbReference type="Proteomes" id="UP001254165">
    <property type="component" value="Unassembled WGS sequence"/>
</dbReference>
<dbReference type="PANTHER" id="PTHR10741">
    <property type="entry name" value="TRANSLIN AND TRANSLIN ASSOCIATED PROTEIN X"/>
    <property type="match status" value="1"/>
</dbReference>
<dbReference type="RefSeq" id="WP_315625292.1">
    <property type="nucleotide sequence ID" value="NZ_JAUHMF010000002.1"/>
</dbReference>
<proteinExistence type="predicted"/>
<reference evidence="2 3" key="1">
    <citation type="submission" date="2023-07" db="EMBL/GenBank/DDBJ databases">
        <title>Novel species of Thermanaerothrix with wide hydrolytic capabilities.</title>
        <authorList>
            <person name="Zayulina K.S."/>
            <person name="Podosokorskaya O.A."/>
            <person name="Elcheninov A.G."/>
        </authorList>
    </citation>
    <scope>NUCLEOTIDE SEQUENCE [LARGE SCALE GENOMIC DNA]</scope>
    <source>
        <strain evidence="2 3">4228-RoL</strain>
    </source>
</reference>